<evidence type="ECO:0000313" key="1">
    <source>
        <dbReference type="EMBL" id="GIZ03772.1"/>
    </source>
</evidence>
<evidence type="ECO:0000313" key="2">
    <source>
        <dbReference type="Proteomes" id="UP001054945"/>
    </source>
</evidence>
<proteinExistence type="predicted"/>
<gene>
    <name evidence="1" type="ORF">CEXT_786871</name>
</gene>
<sequence length="137" mass="15251">CLSRLHDHFRKLSRGSEWRQMLQQSGTFTHTVTQSNVPCALENWEPSVGDETAAAECLFSCHTNPLRPSAYISRVCFFCGTFVHRLHALQWNILQGSVVIRNQLRNKTMSGNNCDCACSLLLKKGCQAASLAPRGPS</sequence>
<dbReference type="Proteomes" id="UP001054945">
    <property type="component" value="Unassembled WGS sequence"/>
</dbReference>
<keyword evidence="2" id="KW-1185">Reference proteome</keyword>
<accession>A0AAV4YC77</accession>
<dbReference type="AlphaFoldDB" id="A0AAV4YC77"/>
<feature type="non-terminal residue" evidence="1">
    <location>
        <position position="1"/>
    </location>
</feature>
<organism evidence="1 2">
    <name type="scientific">Caerostris extrusa</name>
    <name type="common">Bark spider</name>
    <name type="synonym">Caerostris bankana</name>
    <dbReference type="NCBI Taxonomy" id="172846"/>
    <lineage>
        <taxon>Eukaryota</taxon>
        <taxon>Metazoa</taxon>
        <taxon>Ecdysozoa</taxon>
        <taxon>Arthropoda</taxon>
        <taxon>Chelicerata</taxon>
        <taxon>Arachnida</taxon>
        <taxon>Araneae</taxon>
        <taxon>Araneomorphae</taxon>
        <taxon>Entelegynae</taxon>
        <taxon>Araneoidea</taxon>
        <taxon>Araneidae</taxon>
        <taxon>Caerostris</taxon>
    </lineage>
</organism>
<protein>
    <submittedName>
        <fullName evidence="1">Uncharacterized protein</fullName>
    </submittedName>
</protein>
<comment type="caution">
    <text evidence="1">The sequence shown here is derived from an EMBL/GenBank/DDBJ whole genome shotgun (WGS) entry which is preliminary data.</text>
</comment>
<name>A0AAV4YC77_CAEEX</name>
<dbReference type="EMBL" id="BPLR01018996">
    <property type="protein sequence ID" value="GIZ03772.1"/>
    <property type="molecule type" value="Genomic_DNA"/>
</dbReference>
<reference evidence="1 2" key="1">
    <citation type="submission" date="2021-06" db="EMBL/GenBank/DDBJ databases">
        <title>Caerostris extrusa draft genome.</title>
        <authorList>
            <person name="Kono N."/>
            <person name="Arakawa K."/>
        </authorList>
    </citation>
    <scope>NUCLEOTIDE SEQUENCE [LARGE SCALE GENOMIC DNA]</scope>
</reference>